<dbReference type="Proteomes" id="UP000051804">
    <property type="component" value="Unassembled WGS sequence"/>
</dbReference>
<reference evidence="2 3" key="1">
    <citation type="journal article" date="2015" name="Genome Announc.">
        <title>Expanding the biotechnology potential of lactobacilli through comparative genomics of 213 strains and associated genera.</title>
        <authorList>
            <person name="Sun Z."/>
            <person name="Harris H.M."/>
            <person name="McCann A."/>
            <person name="Guo C."/>
            <person name="Argimon S."/>
            <person name="Zhang W."/>
            <person name="Yang X."/>
            <person name="Jeffery I.B."/>
            <person name="Cooney J.C."/>
            <person name="Kagawa T.F."/>
            <person name="Liu W."/>
            <person name="Song Y."/>
            <person name="Salvetti E."/>
            <person name="Wrobel A."/>
            <person name="Rasinkangas P."/>
            <person name="Parkhill J."/>
            <person name="Rea M.C."/>
            <person name="O'Sullivan O."/>
            <person name="Ritari J."/>
            <person name="Douillard F.P."/>
            <person name="Paul Ross R."/>
            <person name="Yang R."/>
            <person name="Briner A.E."/>
            <person name="Felis G.E."/>
            <person name="de Vos W.M."/>
            <person name="Barrangou R."/>
            <person name="Klaenhammer T.R."/>
            <person name="Caufield P.W."/>
            <person name="Cui Y."/>
            <person name="Zhang H."/>
            <person name="O'Toole P.W."/>
        </authorList>
    </citation>
    <scope>NUCLEOTIDE SEQUENCE [LARGE SCALE GENOMIC DNA]</scope>
    <source>
        <strain evidence="2 3">JCM 17158</strain>
    </source>
</reference>
<dbReference type="InterPro" id="IPR009195">
    <property type="entry name" value="Uncharacterised_YjbK"/>
</dbReference>
<evidence type="ECO:0000313" key="2">
    <source>
        <dbReference type="EMBL" id="KRK72625.1"/>
    </source>
</evidence>
<gene>
    <name evidence="2" type="ORF">FD02_GL001598</name>
</gene>
<dbReference type="RefSeq" id="WP_056951112.1">
    <property type="nucleotide sequence ID" value="NZ_AZDJ01000022.1"/>
</dbReference>
<dbReference type="InterPro" id="IPR023577">
    <property type="entry name" value="CYTH_domain"/>
</dbReference>
<dbReference type="OrthoDB" id="384378at2"/>
<dbReference type="SMART" id="SM01118">
    <property type="entry name" value="CYTH"/>
    <property type="match status" value="1"/>
</dbReference>
<dbReference type="InterPro" id="IPR033469">
    <property type="entry name" value="CYTH-like_dom_sf"/>
</dbReference>
<feature type="domain" description="CYTH" evidence="1">
    <location>
        <begin position="4"/>
        <end position="185"/>
    </location>
</feature>
<dbReference type="CDD" id="cd07762">
    <property type="entry name" value="CYTH-like_Pase_1"/>
    <property type="match status" value="1"/>
</dbReference>
<organism evidence="2 3">
    <name type="scientific">Lacticaseibacillus nasuensis JCM 17158</name>
    <dbReference type="NCBI Taxonomy" id="1291734"/>
    <lineage>
        <taxon>Bacteria</taxon>
        <taxon>Bacillati</taxon>
        <taxon>Bacillota</taxon>
        <taxon>Bacilli</taxon>
        <taxon>Lactobacillales</taxon>
        <taxon>Lactobacillaceae</taxon>
        <taxon>Lacticaseibacillus</taxon>
    </lineage>
</organism>
<keyword evidence="3" id="KW-1185">Reference proteome</keyword>
<dbReference type="PROSITE" id="PS51707">
    <property type="entry name" value="CYTH"/>
    <property type="match status" value="1"/>
</dbReference>
<evidence type="ECO:0000313" key="3">
    <source>
        <dbReference type="Proteomes" id="UP000051804"/>
    </source>
</evidence>
<dbReference type="STRING" id="1291734.FD02_GL001598"/>
<accession>A0A0R1JW80</accession>
<name>A0A0R1JW80_9LACO</name>
<dbReference type="AlphaFoldDB" id="A0A0R1JW80"/>
<comment type="caution">
    <text evidence="2">The sequence shown here is derived from an EMBL/GenBank/DDBJ whole genome shotgun (WGS) entry which is preliminary data.</text>
</comment>
<protein>
    <recommendedName>
        <fullName evidence="1">CYTH domain-containing protein</fullName>
    </recommendedName>
</protein>
<proteinExistence type="predicted"/>
<dbReference type="SUPFAM" id="SSF55154">
    <property type="entry name" value="CYTH-like phosphatases"/>
    <property type="match status" value="1"/>
</dbReference>
<dbReference type="PATRIC" id="fig|1291734.4.peg.1644"/>
<dbReference type="Pfam" id="PF01928">
    <property type="entry name" value="CYTH"/>
    <property type="match status" value="1"/>
</dbReference>
<evidence type="ECO:0000259" key="1">
    <source>
        <dbReference type="PROSITE" id="PS51707"/>
    </source>
</evidence>
<dbReference type="EMBL" id="AZDJ01000022">
    <property type="protein sequence ID" value="KRK72625.1"/>
    <property type="molecule type" value="Genomic_DNA"/>
</dbReference>
<sequence>MSTNIEREFKTILTAAQAHAIAAAYPFAAAFTQTNHYFDTASGALRQLHVGLRLRQFADHAEQTLKVPTGPGRTLTELTDPLPAGTASLQLTATNTVGHWLRSQGITAPLTEFAVATTKRRLAELPAGLLTLDHTTYGNGRSDWELELEYHHRDAAAATFQAILTRFGITATPPQNKVARAAANC</sequence>
<dbReference type="Gene3D" id="2.40.320.10">
    <property type="entry name" value="Hypothetical Protein Pfu-838710-001"/>
    <property type="match status" value="1"/>
</dbReference>